<name>A0A6A6M0K6_HEVBR</name>
<organism evidence="5 6">
    <name type="scientific">Hevea brasiliensis</name>
    <name type="common">Para rubber tree</name>
    <name type="synonym">Siphonia brasiliensis</name>
    <dbReference type="NCBI Taxonomy" id="3981"/>
    <lineage>
        <taxon>Eukaryota</taxon>
        <taxon>Viridiplantae</taxon>
        <taxon>Streptophyta</taxon>
        <taxon>Embryophyta</taxon>
        <taxon>Tracheophyta</taxon>
        <taxon>Spermatophyta</taxon>
        <taxon>Magnoliopsida</taxon>
        <taxon>eudicotyledons</taxon>
        <taxon>Gunneridae</taxon>
        <taxon>Pentapetalae</taxon>
        <taxon>rosids</taxon>
        <taxon>fabids</taxon>
        <taxon>Malpighiales</taxon>
        <taxon>Euphorbiaceae</taxon>
        <taxon>Crotonoideae</taxon>
        <taxon>Micrandreae</taxon>
        <taxon>Hevea</taxon>
    </lineage>
</organism>
<dbReference type="GO" id="GO:0006952">
    <property type="term" value="P:defense response"/>
    <property type="evidence" value="ECO:0007669"/>
    <property type="project" value="UniProtKB-KW"/>
</dbReference>
<dbReference type="Gene3D" id="1.20.5.4130">
    <property type="match status" value="1"/>
</dbReference>
<keyword evidence="3" id="KW-0611">Plant defense</keyword>
<dbReference type="InterPro" id="IPR027417">
    <property type="entry name" value="P-loop_NTPase"/>
</dbReference>
<dbReference type="EMBL" id="JAAGAX010000008">
    <property type="protein sequence ID" value="KAF2307231.1"/>
    <property type="molecule type" value="Genomic_DNA"/>
</dbReference>
<proteinExistence type="predicted"/>
<accession>A0A6A6M0K6</accession>
<keyword evidence="1" id="KW-0677">Repeat</keyword>
<gene>
    <name evidence="5" type="ORF">GH714_025617</name>
</gene>
<reference evidence="5 6" key="1">
    <citation type="journal article" date="2020" name="Mol. Plant">
        <title>The Chromosome-Based Rubber Tree Genome Provides New Insights into Spurge Genome Evolution and Rubber Biosynthesis.</title>
        <authorList>
            <person name="Liu J."/>
            <person name="Shi C."/>
            <person name="Shi C.C."/>
            <person name="Li W."/>
            <person name="Zhang Q.J."/>
            <person name="Zhang Y."/>
            <person name="Li K."/>
            <person name="Lu H.F."/>
            <person name="Shi C."/>
            <person name="Zhu S.T."/>
            <person name="Xiao Z.Y."/>
            <person name="Nan H."/>
            <person name="Yue Y."/>
            <person name="Zhu X.G."/>
            <person name="Wu Y."/>
            <person name="Hong X.N."/>
            <person name="Fan G.Y."/>
            <person name="Tong Y."/>
            <person name="Zhang D."/>
            <person name="Mao C.L."/>
            <person name="Liu Y.L."/>
            <person name="Hao S.J."/>
            <person name="Liu W.Q."/>
            <person name="Lv M.Q."/>
            <person name="Zhang H.B."/>
            <person name="Liu Y."/>
            <person name="Hu-Tang G.R."/>
            <person name="Wang J.P."/>
            <person name="Wang J.H."/>
            <person name="Sun Y.H."/>
            <person name="Ni S.B."/>
            <person name="Chen W.B."/>
            <person name="Zhang X.C."/>
            <person name="Jiao Y.N."/>
            <person name="Eichler E.E."/>
            <person name="Li G.H."/>
            <person name="Liu X."/>
            <person name="Gao L.Z."/>
        </authorList>
    </citation>
    <scope>NUCLEOTIDE SEQUENCE [LARGE SCALE GENOMIC DNA]</scope>
    <source>
        <strain evidence="6">cv. GT1</strain>
        <tissue evidence="5">Leaf</tissue>
    </source>
</reference>
<protein>
    <recommendedName>
        <fullName evidence="4">Disease resistance N-terminal domain-containing protein</fullName>
    </recommendedName>
</protein>
<dbReference type="SUPFAM" id="SSF52540">
    <property type="entry name" value="P-loop containing nucleoside triphosphate hydrolases"/>
    <property type="match status" value="1"/>
</dbReference>
<dbReference type="GO" id="GO:0000166">
    <property type="term" value="F:nucleotide binding"/>
    <property type="evidence" value="ECO:0007669"/>
    <property type="project" value="UniProtKB-KW"/>
</dbReference>
<keyword evidence="6" id="KW-1185">Reference proteome</keyword>
<evidence type="ECO:0000256" key="3">
    <source>
        <dbReference type="ARBA" id="ARBA00022821"/>
    </source>
</evidence>
<comment type="caution">
    <text evidence="5">The sequence shown here is derived from an EMBL/GenBank/DDBJ whole genome shotgun (WGS) entry which is preliminary data.</text>
</comment>
<dbReference type="InterPro" id="IPR041118">
    <property type="entry name" value="Rx_N"/>
</dbReference>
<dbReference type="Pfam" id="PF18052">
    <property type="entry name" value="Rx_N"/>
    <property type="match status" value="1"/>
</dbReference>
<evidence type="ECO:0000259" key="4">
    <source>
        <dbReference type="Pfam" id="PF18052"/>
    </source>
</evidence>
<dbReference type="AlphaFoldDB" id="A0A6A6M0K6"/>
<sequence length="123" mass="13773">MNVVGEIVLSTFLEVGNDAEEKRFEKPVIGAWLKQLKHAVYDAEDVLDEIAFKAMEDQQEPQSQINRKVWDVFSKCRKIISDTLNDDREKIIRMLISDENVSSNGFCGIPIVGMGGVGKTTLA</sequence>
<dbReference type="Proteomes" id="UP000467840">
    <property type="component" value="Chromosome 9"/>
</dbReference>
<evidence type="ECO:0000313" key="6">
    <source>
        <dbReference type="Proteomes" id="UP000467840"/>
    </source>
</evidence>
<evidence type="ECO:0000313" key="5">
    <source>
        <dbReference type="EMBL" id="KAF2307231.1"/>
    </source>
</evidence>
<feature type="domain" description="Disease resistance N-terminal" evidence="4">
    <location>
        <begin position="14"/>
        <end position="67"/>
    </location>
</feature>
<evidence type="ECO:0000256" key="2">
    <source>
        <dbReference type="ARBA" id="ARBA00022741"/>
    </source>
</evidence>
<keyword evidence="2" id="KW-0547">Nucleotide-binding</keyword>
<evidence type="ECO:0000256" key="1">
    <source>
        <dbReference type="ARBA" id="ARBA00022737"/>
    </source>
</evidence>